<dbReference type="Pfam" id="PF08276">
    <property type="entry name" value="PAN_2"/>
    <property type="match status" value="1"/>
</dbReference>
<sequence length="608" mass="69282">MEGRDTFLFLLLALSSYYFIYPCYSETDTLQQGQQLKDWDELISANKVFNLKFFGFGTTTISPYLGIFYDYHEASRCYGCDDLYYFRDTAIWVANRNDPITDVYGKLMIDVYGTLSILSGGSTVLDLFSPTPLVRRKTSATLLDSGNFVLRELYPDGSVKQVLWQSFDYPTDTLLPGMRLGINLRTGHRWSLVSWRSTQLPTHGSFTLTGDPNGTGQLVILRQGSIHWKSGPWQNGQFINTDLQSSGPDVHLYYVSNETEQSFTYLAKTYYSGPILRMYPNGHLKSSNLKFDVQCSSVNDPGCAEDEFENIECRKDYHFRKVSGYIYRDKYEYEESYNLTIYDCKRICWSNCSCVAYTYANKNKAGCKTFGQMIYNPSENEPEDSEYYAFVLSDSDEALRRPYPLGPHDTEVGMEKNKWIWLIIGIGSLASILSCYLLNKKLDARGKGKKIIKLLLHQMRCFYNYVQTNKNLTGEVHYFTFQSISTATNNFSSTNKLGEGGFGEVYKAWELWNEGRGLELMDPVLEDSCTPKEVMTCIHVGLLCVQDHAMDRPTMSEVISMLTNENMHLPEPKKPAFFIDRCEAEAARDDNLGHGSVNGQSISIVVAR</sequence>
<gene>
    <name evidence="6" type="ORF">CTI12_AA614670</name>
</gene>
<keyword evidence="1" id="KW-0732">Signal</keyword>
<evidence type="ECO:0000313" key="6">
    <source>
        <dbReference type="EMBL" id="PWA34905.1"/>
    </source>
</evidence>
<dbReference type="PROSITE" id="PS50927">
    <property type="entry name" value="BULB_LECTIN"/>
    <property type="match status" value="1"/>
</dbReference>
<dbReference type="InterPro" id="IPR003609">
    <property type="entry name" value="Pan_app"/>
</dbReference>
<keyword evidence="2" id="KW-0325">Glycoprotein</keyword>
<dbReference type="InterPro" id="IPR011009">
    <property type="entry name" value="Kinase-like_dom_sf"/>
</dbReference>
<name>A0A2U1KDS1_ARTAN</name>
<keyword evidence="6" id="KW-0430">Lectin</keyword>
<dbReference type="SMART" id="SM00108">
    <property type="entry name" value="B_lectin"/>
    <property type="match status" value="1"/>
</dbReference>
<evidence type="ECO:0000259" key="4">
    <source>
        <dbReference type="PROSITE" id="PS50927"/>
    </source>
</evidence>
<proteinExistence type="predicted"/>
<dbReference type="Gene3D" id="2.90.10.10">
    <property type="entry name" value="Bulb-type lectin domain"/>
    <property type="match status" value="1"/>
</dbReference>
<dbReference type="PROSITE" id="PS50948">
    <property type="entry name" value="PAN"/>
    <property type="match status" value="1"/>
</dbReference>
<dbReference type="OrthoDB" id="4062651at2759"/>
<dbReference type="SUPFAM" id="SSF51110">
    <property type="entry name" value="alpha-D-mannose-specific plant lectins"/>
    <property type="match status" value="1"/>
</dbReference>
<dbReference type="InterPro" id="IPR001480">
    <property type="entry name" value="Bulb-type_lectin_dom"/>
</dbReference>
<dbReference type="SUPFAM" id="SSF56112">
    <property type="entry name" value="Protein kinase-like (PK-like)"/>
    <property type="match status" value="1"/>
</dbReference>
<dbReference type="AlphaFoldDB" id="A0A2U1KDS1"/>
<dbReference type="Gene3D" id="3.30.200.20">
    <property type="entry name" value="Phosphorylase Kinase, domain 1"/>
    <property type="match status" value="1"/>
</dbReference>
<dbReference type="Proteomes" id="UP000245207">
    <property type="component" value="Unassembled WGS sequence"/>
</dbReference>
<organism evidence="6 7">
    <name type="scientific">Artemisia annua</name>
    <name type="common">Sweet wormwood</name>
    <dbReference type="NCBI Taxonomy" id="35608"/>
    <lineage>
        <taxon>Eukaryota</taxon>
        <taxon>Viridiplantae</taxon>
        <taxon>Streptophyta</taxon>
        <taxon>Embryophyta</taxon>
        <taxon>Tracheophyta</taxon>
        <taxon>Spermatophyta</taxon>
        <taxon>Magnoliopsida</taxon>
        <taxon>eudicotyledons</taxon>
        <taxon>Gunneridae</taxon>
        <taxon>Pentapetalae</taxon>
        <taxon>asterids</taxon>
        <taxon>campanulids</taxon>
        <taxon>Asterales</taxon>
        <taxon>Asteraceae</taxon>
        <taxon>Asteroideae</taxon>
        <taxon>Anthemideae</taxon>
        <taxon>Artemisiinae</taxon>
        <taxon>Artemisia</taxon>
    </lineage>
</organism>
<evidence type="ECO:0000256" key="3">
    <source>
        <dbReference type="SAM" id="Phobius"/>
    </source>
</evidence>
<keyword evidence="3" id="KW-0472">Membrane</keyword>
<protein>
    <submittedName>
        <fullName evidence="6">Bulb-type lectin domain-containing protein</fullName>
    </submittedName>
</protein>
<feature type="domain" description="Apple" evidence="5">
    <location>
        <begin position="313"/>
        <end position="392"/>
    </location>
</feature>
<dbReference type="Pfam" id="PF01453">
    <property type="entry name" value="B_lectin"/>
    <property type="match status" value="1"/>
</dbReference>
<dbReference type="GO" id="GO:0030246">
    <property type="term" value="F:carbohydrate binding"/>
    <property type="evidence" value="ECO:0007669"/>
    <property type="project" value="UniProtKB-KW"/>
</dbReference>
<evidence type="ECO:0000313" key="7">
    <source>
        <dbReference type="Proteomes" id="UP000245207"/>
    </source>
</evidence>
<dbReference type="PANTHER" id="PTHR32444:SF226">
    <property type="entry name" value="BULB-TYPE LECTIN DOMAIN-CONTAINING PROTEIN"/>
    <property type="match status" value="1"/>
</dbReference>
<evidence type="ECO:0000256" key="2">
    <source>
        <dbReference type="ARBA" id="ARBA00023180"/>
    </source>
</evidence>
<dbReference type="EMBL" id="PKPP01021199">
    <property type="protein sequence ID" value="PWA34905.1"/>
    <property type="molecule type" value="Genomic_DNA"/>
</dbReference>
<dbReference type="InterPro" id="IPR036426">
    <property type="entry name" value="Bulb-type_lectin_dom_sf"/>
</dbReference>
<reference evidence="6 7" key="1">
    <citation type="journal article" date="2018" name="Mol. Plant">
        <title>The genome of Artemisia annua provides insight into the evolution of Asteraceae family and artemisinin biosynthesis.</title>
        <authorList>
            <person name="Shen Q."/>
            <person name="Zhang L."/>
            <person name="Liao Z."/>
            <person name="Wang S."/>
            <person name="Yan T."/>
            <person name="Shi P."/>
            <person name="Liu M."/>
            <person name="Fu X."/>
            <person name="Pan Q."/>
            <person name="Wang Y."/>
            <person name="Lv Z."/>
            <person name="Lu X."/>
            <person name="Zhang F."/>
            <person name="Jiang W."/>
            <person name="Ma Y."/>
            <person name="Chen M."/>
            <person name="Hao X."/>
            <person name="Li L."/>
            <person name="Tang Y."/>
            <person name="Lv G."/>
            <person name="Zhou Y."/>
            <person name="Sun X."/>
            <person name="Brodelius P.E."/>
            <person name="Rose J.K.C."/>
            <person name="Tang K."/>
        </authorList>
    </citation>
    <scope>NUCLEOTIDE SEQUENCE [LARGE SCALE GENOMIC DNA]</scope>
    <source>
        <strain evidence="7">cv. Huhao1</strain>
        <tissue evidence="6">Leaf</tissue>
    </source>
</reference>
<keyword evidence="3" id="KW-1133">Transmembrane helix</keyword>
<feature type="domain" description="Bulb-type lectin" evidence="4">
    <location>
        <begin position="27"/>
        <end position="163"/>
    </location>
</feature>
<dbReference type="STRING" id="35608.A0A2U1KDS1"/>
<dbReference type="CDD" id="cd01098">
    <property type="entry name" value="PAN_AP_plant"/>
    <property type="match status" value="1"/>
</dbReference>
<accession>A0A2U1KDS1</accession>
<keyword evidence="7" id="KW-1185">Reference proteome</keyword>
<feature type="transmembrane region" description="Helical" evidence="3">
    <location>
        <begin position="419"/>
        <end position="439"/>
    </location>
</feature>
<evidence type="ECO:0000259" key="5">
    <source>
        <dbReference type="PROSITE" id="PS50948"/>
    </source>
</evidence>
<comment type="caution">
    <text evidence="6">The sequence shown here is derived from an EMBL/GenBank/DDBJ whole genome shotgun (WGS) entry which is preliminary data.</text>
</comment>
<dbReference type="PANTHER" id="PTHR32444">
    <property type="entry name" value="BULB-TYPE LECTIN DOMAIN-CONTAINING PROTEIN"/>
    <property type="match status" value="1"/>
</dbReference>
<keyword evidence="3" id="KW-0812">Transmembrane</keyword>
<evidence type="ECO:0000256" key="1">
    <source>
        <dbReference type="ARBA" id="ARBA00022729"/>
    </source>
</evidence>